<evidence type="ECO:0000313" key="10">
    <source>
        <dbReference type="Ensembl" id="ENSSANP00000037812.1"/>
    </source>
</evidence>
<organism evidence="10 11">
    <name type="scientific">Sinocyclocheilus anshuiensis</name>
    <dbReference type="NCBI Taxonomy" id="1608454"/>
    <lineage>
        <taxon>Eukaryota</taxon>
        <taxon>Metazoa</taxon>
        <taxon>Chordata</taxon>
        <taxon>Craniata</taxon>
        <taxon>Vertebrata</taxon>
        <taxon>Euteleostomi</taxon>
        <taxon>Actinopterygii</taxon>
        <taxon>Neopterygii</taxon>
        <taxon>Teleostei</taxon>
        <taxon>Ostariophysi</taxon>
        <taxon>Cypriniformes</taxon>
        <taxon>Cyprinidae</taxon>
        <taxon>Cyprininae</taxon>
        <taxon>Sinocyclocheilus</taxon>
    </lineage>
</organism>
<dbReference type="SMART" id="SM01169">
    <property type="entry name" value="DUF1943"/>
    <property type="match status" value="1"/>
</dbReference>
<evidence type="ECO:0000256" key="5">
    <source>
        <dbReference type="ARBA" id="ARBA00023180"/>
    </source>
</evidence>
<keyword evidence="2 7" id="KW-0732">Signal</keyword>
<dbReference type="SMART" id="SM01170">
    <property type="entry name" value="DUF1944"/>
    <property type="match status" value="1"/>
</dbReference>
<dbReference type="SUPFAM" id="SSF56968">
    <property type="entry name" value="Lipovitellin-phosvitin complex, beta-sheet shell regions"/>
    <property type="match status" value="3"/>
</dbReference>
<reference evidence="10" key="2">
    <citation type="submission" date="2025-09" db="UniProtKB">
        <authorList>
            <consortium name="Ensembl"/>
        </authorList>
    </citation>
    <scope>IDENTIFICATION</scope>
</reference>
<dbReference type="PANTHER" id="PTHR23345:SF9">
    <property type="entry name" value="VITELLOGENIN-RELATED"/>
    <property type="match status" value="1"/>
</dbReference>
<keyword evidence="4 6" id="KW-1015">Disulfide bond</keyword>
<keyword evidence="1" id="KW-0597">Phosphoprotein</keyword>
<dbReference type="Gene3D" id="2.20.80.10">
    <property type="entry name" value="Lipovitellin-phosvitin complex, chain A, domain 4"/>
    <property type="match status" value="1"/>
</dbReference>
<comment type="caution">
    <text evidence="6">Lacks conserved residue(s) required for the propagation of feature annotation.</text>
</comment>
<keyword evidence="11" id="KW-1185">Reference proteome</keyword>
<dbReference type="InterPro" id="IPR015817">
    <property type="entry name" value="Vitellinogen_open_b-sht_sub1"/>
</dbReference>
<dbReference type="InterPro" id="IPR015255">
    <property type="entry name" value="Vitellinogen_open_b-sht"/>
</dbReference>
<feature type="signal peptide" evidence="7">
    <location>
        <begin position="1"/>
        <end position="19"/>
    </location>
</feature>
<dbReference type="FunFam" id="2.30.230.10:FF:000002">
    <property type="entry name" value="Vitellogenin 7"/>
    <property type="match status" value="1"/>
</dbReference>
<dbReference type="Pfam" id="PF01347">
    <property type="entry name" value="Vitellogenin_N"/>
    <property type="match status" value="1"/>
</dbReference>
<sequence>MRTVVMALTIALVVPDLAGTQTYVYKYEALLFSGLHQEGLERAGIKINSKVSIRAVTENTVLLKLSNPQLFEYSGIWPTDAFVATKLTSEVAAQLQIPIKFEYTSGVVGKVFAPSVVPTTVINLHRGILNIFQLNLKKTQNIYEVQEDGVQGICETQYLISEDEGSNHTTITKSRDLTLCNERIIKDVGLTYIEKCTECQKRVKSLSGAATYSYIMKPTPTGVMITEATVQEVHQFTTLYEIHDATQMETRQTLTFLEIMASPIIPISAEYLARGALQYEFSTETLWSPIQLMRISNPQAQVVDALNHLATKKLEEVHEDVPLKFIQLIQLMRFASLDAIEGIWSQFKTRPNFRKWILDAVPAVGTLAALKFIKKTFLAGELSIPEFTQVLLATVHMVTANLDTIKMYSGLALSNKVQETPVLRKVAMLGYGTMIARYCSGSLECPVELLKPFHEIVIEATAKADTSEMILILKVLGNAGHPASIKYITKFLPVFGNQIPLFPMRVQMGAILALKAVAKKEPKLVQNVVLQIFVNKDLHPELRMVSWIVLFETKPSMGLVITLARALQKEPNLQVASLVYSHMKALTKSTHPDAAASRVAIKILSPKLDKLSFRYSKAFLLDGYEVPLMVGAAGSAFIINDAATILPRAVVAKVRAYLAGAAADVLEVGVRTDGIQEALLKSPFLHEDRLPRMKQVLEALKTFKALPKKQPLGSIYVKVLGQEIAFANVDKAVLEQATQLTTGSNIPELAGEALKAIQNGTAFQYAKPLLVAEVRRIFPSVAGVPMEFSLYAAAVAAVQAIVTPPLTETISVSHLMKTDVKLTAEVSPSITVQTFAVMGLNTGFIQAASMAKGKIHTFLPLKVEAKFDITKANFKIKGFPIVLPVHALTARFETLAAAGNIKAVNAERITPIVPETVVLKHSQEAYTSMISPGDLSSETIKTVMSPAEEPELRTSVPVHKTLCSVVPHIGVNVCMEVMSCDATFIKNTTIYNMIGQHGVHINIVRGKSDGPAVEGLELEVQLGQRAAKKLLKEISFADAKTPKVKSVLQKLRKILEGEQKNKNSSFVSHNKLFYSQSSSSHSFSSSSSVRSSNSHLSKVTLDLVLNVFTWLQSRFLGDSVPPVVAIIARVVRVDRKLLGYQLTAYLDMPTSRVQIIVVSIAVKNNWKMCADGVFLSKHNVGARIAWGAECQQYAITINAETGHQGPSPMAYLKVKCEKVPTIITTYAKRFAQMTGLAISDEKNIKRQIELIILVPTERTLDIIIKTPTVSNNLMIAKCSKVRNTLTTFNHKKYNYEIPLSCYQVLVQDCTSEHKFIVLIKKDDVFEHEDLNIKVADIDVDIYHQKSAVKVKMNGIEIPTNNISYQHPTGTIQIEHKGQGIALYAPGHGLQEVYYTSDQWMVYVVDWMKGQTCGLCGKADGEIRQQYTTPRGDLTKSSVSFAHSWVLPADSCRDASQCRMKLESVKLEKQVILNGQESKCYSIEPVLRCLPGCVPMRTTPVTVGYHCMSTDSNLNMFDGIYEKSVDLRETTDAHVACRCNEQCA</sequence>
<dbReference type="GO" id="GO:0032355">
    <property type="term" value="P:response to estradiol"/>
    <property type="evidence" value="ECO:0007669"/>
    <property type="project" value="TreeGrafter"/>
</dbReference>
<dbReference type="FunFam" id="1.25.10.20:FF:000002">
    <property type="entry name" value="Vitellogenin 7"/>
    <property type="match status" value="1"/>
</dbReference>
<dbReference type="GO" id="GO:0005319">
    <property type="term" value="F:lipid transporter activity"/>
    <property type="evidence" value="ECO:0007669"/>
    <property type="project" value="InterPro"/>
</dbReference>
<dbReference type="PROSITE" id="PS51233">
    <property type="entry name" value="VWFD"/>
    <property type="match status" value="1"/>
</dbReference>
<dbReference type="PROSITE" id="PS51211">
    <property type="entry name" value="VITELLOGENIN"/>
    <property type="match status" value="1"/>
</dbReference>
<dbReference type="Pfam" id="PF00094">
    <property type="entry name" value="VWD"/>
    <property type="match status" value="1"/>
</dbReference>
<keyword evidence="3" id="KW-0758">Storage protein</keyword>
<gene>
    <name evidence="10" type="primary">vtg8</name>
</gene>
<dbReference type="SUPFAM" id="SSF48431">
    <property type="entry name" value="Lipovitellin-phosvitin complex, superhelical domain"/>
    <property type="match status" value="1"/>
</dbReference>
<evidence type="ECO:0000256" key="3">
    <source>
        <dbReference type="ARBA" id="ARBA00022761"/>
    </source>
</evidence>
<feature type="chain" id="PRO_5025408228" evidence="7">
    <location>
        <begin position="20"/>
        <end position="1543"/>
    </location>
</feature>
<dbReference type="SMART" id="SM00216">
    <property type="entry name" value="VWD"/>
    <property type="match status" value="1"/>
</dbReference>
<dbReference type="InterPro" id="IPR001747">
    <property type="entry name" value="Vitellogenin_N"/>
</dbReference>
<feature type="domain" description="VWFD" evidence="9">
    <location>
        <begin position="1276"/>
        <end position="1452"/>
    </location>
</feature>
<dbReference type="Gene3D" id="2.20.50.20">
    <property type="entry name" value="Lipovitellin. Chain A, domain 3"/>
    <property type="match status" value="2"/>
</dbReference>
<feature type="domain" description="Vitellogenin" evidence="8">
    <location>
        <begin position="17"/>
        <end position="650"/>
    </location>
</feature>
<dbReference type="GO" id="GO:0045735">
    <property type="term" value="F:nutrient reservoir activity"/>
    <property type="evidence" value="ECO:0007669"/>
    <property type="project" value="UniProtKB-KW"/>
</dbReference>
<dbReference type="PANTHER" id="PTHR23345">
    <property type="entry name" value="VITELLOGENIN-RELATED"/>
    <property type="match status" value="1"/>
</dbReference>
<dbReference type="Gene3D" id="1.25.10.20">
    <property type="entry name" value="Vitellinogen, superhelical"/>
    <property type="match status" value="1"/>
</dbReference>
<dbReference type="InterPro" id="IPR011030">
    <property type="entry name" value="Lipovitellin_superhlx_dom"/>
</dbReference>
<evidence type="ECO:0000256" key="7">
    <source>
        <dbReference type="SAM" id="SignalP"/>
    </source>
</evidence>
<accession>A0A671N0F6</accession>
<feature type="disulfide bond" evidence="6">
    <location>
        <begin position="196"/>
        <end position="199"/>
    </location>
</feature>
<feature type="disulfide bond" evidence="6">
    <location>
        <begin position="154"/>
        <end position="180"/>
    </location>
</feature>
<dbReference type="Gene3D" id="2.30.230.10">
    <property type="entry name" value="Lipovitellin, beta-sheet shell regions, chain A"/>
    <property type="match status" value="1"/>
</dbReference>
<dbReference type="InterPro" id="IPR001846">
    <property type="entry name" value="VWF_type-D"/>
</dbReference>
<dbReference type="Proteomes" id="UP000472260">
    <property type="component" value="Unassembled WGS sequence"/>
</dbReference>
<evidence type="ECO:0000259" key="9">
    <source>
        <dbReference type="PROSITE" id="PS51233"/>
    </source>
</evidence>
<evidence type="ECO:0000256" key="2">
    <source>
        <dbReference type="ARBA" id="ARBA00022729"/>
    </source>
</evidence>
<evidence type="ECO:0000256" key="6">
    <source>
        <dbReference type="PROSITE-ProRule" id="PRU00557"/>
    </source>
</evidence>
<dbReference type="InterPro" id="IPR015819">
    <property type="entry name" value="Lipid_transp_b-sht_shell"/>
</dbReference>
<name>A0A671N0F6_9TELE</name>
<dbReference type="Ensembl" id="ENSSANT00000040244.1">
    <property type="protein sequence ID" value="ENSSANP00000037812.1"/>
    <property type="gene ID" value="ENSSANG00000018935.1"/>
</dbReference>
<evidence type="ECO:0000259" key="8">
    <source>
        <dbReference type="PROSITE" id="PS51211"/>
    </source>
</evidence>
<dbReference type="GO" id="GO:0071391">
    <property type="term" value="P:cellular response to estrogen stimulus"/>
    <property type="evidence" value="ECO:0007669"/>
    <property type="project" value="TreeGrafter"/>
</dbReference>
<keyword evidence="5" id="KW-0325">Glycoprotein</keyword>
<dbReference type="InterPro" id="IPR050733">
    <property type="entry name" value="Vitellogenin/Apolipophorin"/>
</dbReference>
<proteinExistence type="predicted"/>
<dbReference type="Pfam" id="PF09172">
    <property type="entry name" value="Vit_open_b-sht"/>
    <property type="match status" value="1"/>
</dbReference>
<protein>
    <submittedName>
        <fullName evidence="10">Vitellogenin-like</fullName>
    </submittedName>
</protein>
<dbReference type="SMART" id="SM00638">
    <property type="entry name" value="LPD_N"/>
    <property type="match status" value="1"/>
</dbReference>
<dbReference type="Pfam" id="PF09175">
    <property type="entry name" value="Vit_b-sht_shell"/>
    <property type="match status" value="1"/>
</dbReference>
<dbReference type="InterPro" id="IPR015816">
    <property type="entry name" value="Vitellinogen_b-sht_N"/>
</dbReference>
<evidence type="ECO:0000256" key="1">
    <source>
        <dbReference type="ARBA" id="ARBA00022553"/>
    </source>
</evidence>
<dbReference type="Gene3D" id="2.20.90.10">
    <property type="entry name" value="Vitellinogen, beta-sheet shell domain"/>
    <property type="match status" value="1"/>
</dbReference>
<dbReference type="InterPro" id="IPR015258">
    <property type="entry name" value="Vitellinogen_b-sht_shell"/>
</dbReference>
<evidence type="ECO:0000313" key="11">
    <source>
        <dbReference type="Proteomes" id="UP000472260"/>
    </source>
</evidence>
<reference evidence="10" key="1">
    <citation type="submission" date="2025-08" db="UniProtKB">
        <authorList>
            <consortium name="Ensembl"/>
        </authorList>
    </citation>
    <scope>IDENTIFICATION</scope>
</reference>
<dbReference type="FunFam" id="2.20.80.10:FF:000001">
    <property type="entry name" value="Vitellogenin 7"/>
    <property type="match status" value="1"/>
</dbReference>
<evidence type="ECO:0000256" key="4">
    <source>
        <dbReference type="ARBA" id="ARBA00023157"/>
    </source>
</evidence>
<dbReference type="InterPro" id="IPR037088">
    <property type="entry name" value="Vitellinogen_b-sht_shell_sf"/>
</dbReference>